<dbReference type="RefSeq" id="WP_267780075.1">
    <property type="nucleotide sequence ID" value="NZ_CP113089.1"/>
</dbReference>
<dbReference type="Proteomes" id="UP001164706">
    <property type="component" value="Chromosome"/>
</dbReference>
<accession>A0A9E8SA84</accession>
<proteinExistence type="predicted"/>
<reference evidence="1" key="1">
    <citation type="submission" date="2022-11" db="EMBL/GenBank/DDBJ databases">
        <title>Description of Microcella daejonensis nov. sp, isolated from riverside soil.</title>
        <authorList>
            <person name="Molina K.M."/>
            <person name="Kim S.B."/>
        </authorList>
    </citation>
    <scope>NUCLEOTIDE SEQUENCE</scope>
    <source>
        <strain evidence="1">MMS21-STM12</strain>
    </source>
</reference>
<dbReference type="EMBL" id="CP113089">
    <property type="protein sequence ID" value="WAB80407.1"/>
    <property type="molecule type" value="Genomic_DNA"/>
</dbReference>
<gene>
    <name evidence="1" type="ORF">OVN18_07425</name>
</gene>
<evidence type="ECO:0000313" key="2">
    <source>
        <dbReference type="Proteomes" id="UP001164706"/>
    </source>
</evidence>
<protein>
    <submittedName>
        <fullName evidence="1">Uncharacterized protein</fullName>
    </submittedName>
</protein>
<organism evidence="1 2">
    <name type="scientific">Microcella daejeonensis</name>
    <dbReference type="NCBI Taxonomy" id="2994971"/>
    <lineage>
        <taxon>Bacteria</taxon>
        <taxon>Bacillati</taxon>
        <taxon>Actinomycetota</taxon>
        <taxon>Actinomycetes</taxon>
        <taxon>Micrococcales</taxon>
        <taxon>Microbacteriaceae</taxon>
        <taxon>Microcella</taxon>
    </lineage>
</organism>
<dbReference type="AlphaFoldDB" id="A0A9E8SA84"/>
<evidence type="ECO:0000313" key="1">
    <source>
        <dbReference type="EMBL" id="WAB80407.1"/>
    </source>
</evidence>
<keyword evidence="2" id="KW-1185">Reference proteome</keyword>
<sequence>MSSESAWFRAGEDDITASAARELAHSGSLEVLSVLAQNGAVPRDVIRLIHDHHPELAITACLNSNAPIDLKASVPFRSHSHLALTTLLDELQCTDTQWARFWEEGALAPESPTGAVLDAAGIRWQSG</sequence>
<name>A0A9E8SA84_9MICO</name>
<dbReference type="KEGG" id="mdb:OVN18_07425"/>